<accession>A0AA88USG0</accession>
<dbReference type="GO" id="GO:0006364">
    <property type="term" value="P:rRNA processing"/>
    <property type="evidence" value="ECO:0007669"/>
    <property type="project" value="TreeGrafter"/>
</dbReference>
<comment type="caution">
    <text evidence="5">The sequence shown here is derived from an EMBL/GenBank/DDBJ whole genome shotgun (WGS) entry which is preliminary data.</text>
</comment>
<dbReference type="InterPro" id="IPR012583">
    <property type="entry name" value="RIX1_N"/>
</dbReference>
<sequence>MNDVALKPRLLRSFTKHHLPDEKRPLKNPLHLSRVISTVKTHRLLSENPASQSADQKHIDSWKSAVDAWVNRLLVLVSNKCWAGICLLGLTCQECSLERFLASYSDWFQKLLSHIQPPVESDFVKVASCAAISDLLTRLGGLPNVKKEGTSHASKVLQPILKPLSDDSSDAVWVSTSRMEILNLLWPAEAAIVSKIMSGKCNVNTLKNLGHCLALLPKSKGDEDSWSLMMQKVLLSINVHLNDAFQGLEEESQCNEAMRVLVPPGKEPPPPLGGQTNSDLATKRPDQYLVSTVSTLMLCCSTMLTSSYPVQIPVPVKPLLMLAARILRVDGSLSQALYPITTTMQQELICSELPLLHVYSLELLAAVVKGVRRYWLSLSGAWALLIQYAASFSSYTYPSL</sequence>
<dbReference type="Proteomes" id="UP001187471">
    <property type="component" value="Unassembled WGS sequence"/>
</dbReference>
<dbReference type="PANTHER" id="PTHR34105">
    <property type="entry name" value="PROLINE-, GLUTAMIC ACID- AND LEUCINE-RICH PROTEIN 1"/>
    <property type="match status" value="1"/>
</dbReference>
<organism evidence="5 6">
    <name type="scientific">Escallonia rubra</name>
    <dbReference type="NCBI Taxonomy" id="112253"/>
    <lineage>
        <taxon>Eukaryota</taxon>
        <taxon>Viridiplantae</taxon>
        <taxon>Streptophyta</taxon>
        <taxon>Embryophyta</taxon>
        <taxon>Tracheophyta</taxon>
        <taxon>Spermatophyta</taxon>
        <taxon>Magnoliopsida</taxon>
        <taxon>eudicotyledons</taxon>
        <taxon>Gunneridae</taxon>
        <taxon>Pentapetalae</taxon>
        <taxon>asterids</taxon>
        <taxon>campanulids</taxon>
        <taxon>Escalloniales</taxon>
        <taxon>Escalloniaceae</taxon>
        <taxon>Escallonia</taxon>
    </lineage>
</organism>
<comment type="similarity">
    <text evidence="2">Belongs to the RIX1/PELP1 family.</text>
</comment>
<feature type="domain" description="Pre-rRNA-processing protein RIX1 N-terminal" evidence="4">
    <location>
        <begin position="22"/>
        <end position="169"/>
    </location>
</feature>
<dbReference type="EMBL" id="JAVXUO010000053">
    <property type="protein sequence ID" value="KAK2995804.1"/>
    <property type="molecule type" value="Genomic_DNA"/>
</dbReference>
<dbReference type="PANTHER" id="PTHR34105:SF1">
    <property type="entry name" value="PROLINE-, GLUTAMIC ACID- AND LEUCINE-RICH PROTEIN 1"/>
    <property type="match status" value="1"/>
</dbReference>
<name>A0AA88USG0_9ASTE</name>
<evidence type="ECO:0000259" key="4">
    <source>
        <dbReference type="Pfam" id="PF08167"/>
    </source>
</evidence>
<keyword evidence="3" id="KW-0539">Nucleus</keyword>
<evidence type="ECO:0000313" key="6">
    <source>
        <dbReference type="Proteomes" id="UP001187471"/>
    </source>
</evidence>
<proteinExistence type="inferred from homology"/>
<evidence type="ECO:0000256" key="2">
    <source>
        <dbReference type="ARBA" id="ARBA00010511"/>
    </source>
</evidence>
<evidence type="ECO:0000256" key="3">
    <source>
        <dbReference type="ARBA" id="ARBA00023242"/>
    </source>
</evidence>
<protein>
    <recommendedName>
        <fullName evidence="4">Pre-rRNA-processing protein RIX1 N-terminal domain-containing protein</fullName>
    </recommendedName>
</protein>
<keyword evidence="6" id="KW-1185">Reference proteome</keyword>
<dbReference type="GO" id="GO:0005634">
    <property type="term" value="C:nucleus"/>
    <property type="evidence" value="ECO:0007669"/>
    <property type="project" value="UniProtKB-SubCell"/>
</dbReference>
<gene>
    <name evidence="5" type="ORF">RJ640_026571</name>
</gene>
<comment type="subcellular location">
    <subcellularLocation>
        <location evidence="1">Nucleus</location>
    </subcellularLocation>
</comment>
<dbReference type="Pfam" id="PF08167">
    <property type="entry name" value="RIX1"/>
    <property type="match status" value="1"/>
</dbReference>
<dbReference type="AlphaFoldDB" id="A0AA88USG0"/>
<reference evidence="5" key="1">
    <citation type="submission" date="2022-12" db="EMBL/GenBank/DDBJ databases">
        <title>Draft genome assemblies for two species of Escallonia (Escalloniales).</title>
        <authorList>
            <person name="Chanderbali A."/>
            <person name="Dervinis C."/>
            <person name="Anghel I."/>
            <person name="Soltis D."/>
            <person name="Soltis P."/>
            <person name="Zapata F."/>
        </authorList>
    </citation>
    <scope>NUCLEOTIDE SEQUENCE</scope>
    <source>
        <strain evidence="5">UCBG92.1500</strain>
        <tissue evidence="5">Leaf</tissue>
    </source>
</reference>
<evidence type="ECO:0000256" key="1">
    <source>
        <dbReference type="ARBA" id="ARBA00004123"/>
    </source>
</evidence>
<evidence type="ECO:0000313" key="5">
    <source>
        <dbReference type="EMBL" id="KAK2995804.1"/>
    </source>
</evidence>